<dbReference type="EC" id="2.1.1.163" evidence="6"/>
<dbReference type="PROSITE" id="PS51608">
    <property type="entry name" value="SAM_MT_UBIE"/>
    <property type="match status" value="1"/>
</dbReference>
<keyword evidence="1 6" id="KW-0474">Menaquinone biosynthesis</keyword>
<comment type="caution">
    <text evidence="6">Lacks conserved residue(s) required for the propagation of feature annotation.</text>
</comment>
<protein>
    <recommendedName>
        <fullName evidence="6">Ubiquinone/menaquinone biosynthesis C-methyltransferase UbiE</fullName>
        <ecNumber evidence="6">2.1.1.163</ecNumber>
        <ecNumber evidence="6">2.1.1.201</ecNumber>
    </recommendedName>
    <alternativeName>
        <fullName evidence="6">2-methoxy-6-polyprenyl-1,4-benzoquinol methylase</fullName>
    </alternativeName>
    <alternativeName>
        <fullName evidence="6">Demethylmenaquinone methyltransferase</fullName>
    </alternativeName>
</protein>
<feature type="binding site" evidence="6">
    <location>
        <position position="75"/>
    </location>
    <ligand>
        <name>S-adenosyl-L-methionine</name>
        <dbReference type="ChEBI" id="CHEBI:59789"/>
    </ligand>
</feature>
<keyword evidence="7" id="KW-0830">Ubiquinone</keyword>
<dbReference type="GO" id="GO:0032259">
    <property type="term" value="P:methylation"/>
    <property type="evidence" value="ECO:0007669"/>
    <property type="project" value="UniProtKB-KW"/>
</dbReference>
<dbReference type="InterPro" id="IPR023576">
    <property type="entry name" value="UbiE/COQ5_MeTrFase_CS"/>
</dbReference>
<dbReference type="InterPro" id="IPR029063">
    <property type="entry name" value="SAM-dependent_MTases_sf"/>
</dbReference>
<dbReference type="PANTHER" id="PTHR43591:SF24">
    <property type="entry name" value="2-METHOXY-6-POLYPRENYL-1,4-BENZOQUINOL METHYLASE, MITOCHONDRIAL"/>
    <property type="match status" value="1"/>
</dbReference>
<dbReference type="KEGG" id="nhm:NHE_0906"/>
<comment type="similarity">
    <text evidence="6">Belongs to the class I-like SAM-binding methyltransferase superfamily. MenG/UbiE family.</text>
</comment>
<evidence type="ECO:0000256" key="1">
    <source>
        <dbReference type="ARBA" id="ARBA00022428"/>
    </source>
</evidence>
<comment type="function">
    <text evidence="6">Methyltransferase required for the conversion of demethylmenaquinol (DMKH2) to menaquinol (MKH2) and the conversion of 2-polyprenyl-6-methoxy-1,4-benzoquinol (DDMQH2) to 2-polyprenyl-3-methyl-6-methoxy-1,4-benzoquinol (DMQH2).</text>
</comment>
<evidence type="ECO:0000256" key="2">
    <source>
        <dbReference type="ARBA" id="ARBA00022603"/>
    </source>
</evidence>
<dbReference type="AlphaFoldDB" id="X5HMU9"/>
<dbReference type="PROSITE" id="PS01183">
    <property type="entry name" value="UBIE_1"/>
    <property type="match status" value="1"/>
</dbReference>
<gene>
    <name evidence="6" type="primary">ubiE</name>
    <name evidence="7" type="ORF">NHE_0906</name>
</gene>
<keyword evidence="2 6" id="KW-0489">Methyltransferase</keyword>
<evidence type="ECO:0000313" key="7">
    <source>
        <dbReference type="EMBL" id="AHX11825.1"/>
    </source>
</evidence>
<dbReference type="InterPro" id="IPR004033">
    <property type="entry name" value="UbiE/COQ5_MeTrFase"/>
</dbReference>
<comment type="pathway">
    <text evidence="6">Quinol/quinone metabolism; menaquinone biosynthesis; menaquinol from 1,4-dihydroxy-2-naphthoate: step 2/2.</text>
</comment>
<dbReference type="RefSeq" id="WP_038560257.1">
    <property type="nucleotide sequence ID" value="NZ_CP007481.1"/>
</dbReference>
<dbReference type="SUPFAM" id="SSF53335">
    <property type="entry name" value="S-adenosyl-L-methionine-dependent methyltransferases"/>
    <property type="match status" value="1"/>
</dbReference>
<reference evidence="7 8" key="1">
    <citation type="submission" date="2014-03" db="EMBL/GenBank/DDBJ databases">
        <title>Sequencing and Comparison of Genomes and Transcriptome Profiles of Human Ehrlichiosis Agents.</title>
        <authorList>
            <person name="Lin M."/>
            <person name="Daugherty S.C."/>
            <person name="Nagaraj S."/>
            <person name="Cheng Z."/>
            <person name="Xiong Q."/>
            <person name="Lin F.-Y."/>
            <person name="Sengamalay N."/>
            <person name="Ott S."/>
            <person name="Godinez A."/>
            <person name="Tallon L.J."/>
            <person name="Sadzewicz L."/>
            <person name="Fraser C.M."/>
            <person name="Dunning Hotopp J.C."/>
            <person name="Rikihisa Y."/>
        </authorList>
    </citation>
    <scope>NUCLEOTIDE SEQUENCE [LARGE SCALE GENOMIC DNA]</scope>
    <source>
        <strain evidence="7 8">Oregon</strain>
    </source>
</reference>
<evidence type="ECO:0000256" key="6">
    <source>
        <dbReference type="HAMAP-Rule" id="MF_01813"/>
    </source>
</evidence>
<evidence type="ECO:0000256" key="5">
    <source>
        <dbReference type="ARBA" id="ARBA00022691"/>
    </source>
</evidence>
<keyword evidence="3 6" id="KW-0808">Transferase</keyword>
<keyword evidence="4 6" id="KW-0831">Ubiquinone biosynthesis</keyword>
<keyword evidence="8" id="KW-1185">Reference proteome</keyword>
<dbReference type="EC" id="2.1.1.201" evidence="6"/>
<proteinExistence type="inferred from homology"/>
<keyword evidence="5 6" id="KW-0949">S-adenosyl-L-methionine</keyword>
<dbReference type="GO" id="GO:0043770">
    <property type="term" value="F:demethylmenaquinone methyltransferase activity"/>
    <property type="evidence" value="ECO:0007669"/>
    <property type="project" value="UniProtKB-UniRule"/>
</dbReference>
<dbReference type="CDD" id="cd02440">
    <property type="entry name" value="AdoMet_MTases"/>
    <property type="match status" value="1"/>
</dbReference>
<comment type="catalytic activity">
    <reaction evidence="6">
        <text>a 2-demethylmenaquinol + S-adenosyl-L-methionine = a menaquinol + S-adenosyl-L-homocysteine + H(+)</text>
        <dbReference type="Rhea" id="RHEA:42640"/>
        <dbReference type="Rhea" id="RHEA-COMP:9539"/>
        <dbReference type="Rhea" id="RHEA-COMP:9563"/>
        <dbReference type="ChEBI" id="CHEBI:15378"/>
        <dbReference type="ChEBI" id="CHEBI:18151"/>
        <dbReference type="ChEBI" id="CHEBI:55437"/>
        <dbReference type="ChEBI" id="CHEBI:57856"/>
        <dbReference type="ChEBI" id="CHEBI:59789"/>
        <dbReference type="EC" id="2.1.1.163"/>
    </reaction>
</comment>
<dbReference type="Gene3D" id="3.40.50.150">
    <property type="entry name" value="Vaccinia Virus protein VP39"/>
    <property type="match status" value="1"/>
</dbReference>
<organism evidence="7 8">
    <name type="scientific">Neorickettsia helminthoeca str. Oregon</name>
    <dbReference type="NCBI Taxonomy" id="1286528"/>
    <lineage>
        <taxon>Bacteria</taxon>
        <taxon>Pseudomonadati</taxon>
        <taxon>Pseudomonadota</taxon>
        <taxon>Alphaproteobacteria</taxon>
        <taxon>Rickettsiales</taxon>
        <taxon>Anaplasmataceae</taxon>
        <taxon>Neorickettsia</taxon>
    </lineage>
</organism>
<evidence type="ECO:0000313" key="8">
    <source>
        <dbReference type="Proteomes" id="UP000023755"/>
    </source>
</evidence>
<dbReference type="UniPathway" id="UPA00232"/>
<feature type="binding site" evidence="6">
    <location>
        <position position="55"/>
    </location>
    <ligand>
        <name>S-adenosyl-L-methionine</name>
        <dbReference type="ChEBI" id="CHEBI:59789"/>
    </ligand>
</feature>
<dbReference type="HAMAP" id="MF_01813">
    <property type="entry name" value="MenG_UbiE_methyltr"/>
    <property type="match status" value="1"/>
</dbReference>
<dbReference type="Pfam" id="PF01209">
    <property type="entry name" value="Ubie_methyltran"/>
    <property type="match status" value="1"/>
</dbReference>
<sequence>MHRDFVDGIFSSVSKRYDLTNDLMSAGIHRRWKRNFVKSIGLIPNQLVLDMAAGTGDITLRLLETDKSPDVIMCDRNPEMLQIAKDRLLDNGYLSVKIVRAEAAELPFEDNTFDHYVVAFGVRNFSDIQKSISEAHRVLRTGGKFSCLEFSNVDNSYINMIYGYYSRNFIPWIGEKVTQNRDAYVYLVESIKNFPDAESFKQILSDTGFTRVKYEKATFGVVAIHTALKV</sequence>
<comment type="catalytic activity">
    <reaction evidence="6">
        <text>a 2-methoxy-6-(all-trans-polyprenyl)benzene-1,4-diol + S-adenosyl-L-methionine = a 5-methoxy-2-methyl-3-(all-trans-polyprenyl)benzene-1,4-diol + S-adenosyl-L-homocysteine + H(+)</text>
        <dbReference type="Rhea" id="RHEA:28286"/>
        <dbReference type="Rhea" id="RHEA-COMP:10858"/>
        <dbReference type="Rhea" id="RHEA-COMP:10859"/>
        <dbReference type="ChEBI" id="CHEBI:15378"/>
        <dbReference type="ChEBI" id="CHEBI:57856"/>
        <dbReference type="ChEBI" id="CHEBI:59789"/>
        <dbReference type="ChEBI" id="CHEBI:84166"/>
        <dbReference type="ChEBI" id="CHEBI:84167"/>
        <dbReference type="EC" id="2.1.1.201"/>
    </reaction>
</comment>
<dbReference type="HOGENOM" id="CLU_037990_0_1_5"/>
<dbReference type="UniPathway" id="UPA00079">
    <property type="reaction ID" value="UER00169"/>
</dbReference>
<dbReference type="EMBL" id="CP007481">
    <property type="protein sequence ID" value="AHX11825.1"/>
    <property type="molecule type" value="Genomic_DNA"/>
</dbReference>
<dbReference type="GO" id="GO:0009234">
    <property type="term" value="P:menaquinone biosynthetic process"/>
    <property type="evidence" value="ECO:0007669"/>
    <property type="project" value="UniProtKB-UniRule"/>
</dbReference>
<dbReference type="STRING" id="1286528.NHE_0906"/>
<dbReference type="PANTHER" id="PTHR43591">
    <property type="entry name" value="METHYLTRANSFERASE"/>
    <property type="match status" value="1"/>
</dbReference>
<comment type="pathway">
    <text evidence="6">Cofactor biosynthesis; ubiquinone biosynthesis.</text>
</comment>
<dbReference type="NCBIfam" id="TIGR01934">
    <property type="entry name" value="MenG_MenH_UbiE"/>
    <property type="match status" value="1"/>
</dbReference>
<evidence type="ECO:0000256" key="4">
    <source>
        <dbReference type="ARBA" id="ARBA00022688"/>
    </source>
</evidence>
<evidence type="ECO:0000256" key="3">
    <source>
        <dbReference type="ARBA" id="ARBA00022679"/>
    </source>
</evidence>
<name>X5HMU9_9RICK</name>
<dbReference type="GO" id="GO:0009060">
    <property type="term" value="P:aerobic respiration"/>
    <property type="evidence" value="ECO:0007669"/>
    <property type="project" value="UniProtKB-UniRule"/>
</dbReference>
<dbReference type="Proteomes" id="UP000023755">
    <property type="component" value="Chromosome"/>
</dbReference>
<accession>X5HMU9</accession>
<dbReference type="GO" id="GO:0008425">
    <property type="term" value="F:2-methoxy-6-polyprenyl-1,4-benzoquinol methyltransferase activity"/>
    <property type="evidence" value="ECO:0007669"/>
    <property type="project" value="UniProtKB-UniRule"/>
</dbReference>
<dbReference type="OrthoDB" id="9808140at2"/>